<protein>
    <submittedName>
        <fullName evidence="3">Type II toxin-antitoxin system Phd/YefM family antitoxin</fullName>
    </submittedName>
</protein>
<evidence type="ECO:0000313" key="3">
    <source>
        <dbReference type="EMBL" id="MFC3286349.1"/>
    </source>
</evidence>
<keyword evidence="4" id="KW-1185">Reference proteome</keyword>
<comment type="caution">
    <text evidence="3">The sequence shown here is derived from an EMBL/GenBank/DDBJ whole genome shotgun (WGS) entry which is preliminary data.</text>
</comment>
<evidence type="ECO:0000313" key="4">
    <source>
        <dbReference type="Proteomes" id="UP001595579"/>
    </source>
</evidence>
<evidence type="ECO:0000256" key="2">
    <source>
        <dbReference type="SAM" id="MobiDB-lite"/>
    </source>
</evidence>
<dbReference type="SUPFAM" id="SSF143120">
    <property type="entry name" value="YefM-like"/>
    <property type="match status" value="1"/>
</dbReference>
<accession>A0ABV7LV76</accession>
<proteinExistence type="inferred from homology"/>
<dbReference type="EMBL" id="JBHRUG010000050">
    <property type="protein sequence ID" value="MFC3286349.1"/>
    <property type="molecule type" value="Genomic_DNA"/>
</dbReference>
<name>A0ABV7LV76_9GAMM</name>
<reference evidence="4" key="1">
    <citation type="journal article" date="2019" name="Int. J. Syst. Evol. Microbiol.">
        <title>The Global Catalogue of Microorganisms (GCM) 10K type strain sequencing project: providing services to taxonomists for standard genome sequencing and annotation.</title>
        <authorList>
            <consortium name="The Broad Institute Genomics Platform"/>
            <consortium name="The Broad Institute Genome Sequencing Center for Infectious Disease"/>
            <person name="Wu L."/>
            <person name="Ma J."/>
        </authorList>
    </citation>
    <scope>NUCLEOTIDE SEQUENCE [LARGE SCALE GENOMIC DNA]</scope>
    <source>
        <strain evidence="4">CECT 7698</strain>
    </source>
</reference>
<dbReference type="RefSeq" id="WP_386777321.1">
    <property type="nucleotide sequence ID" value="NZ_JBHRUG010000050.1"/>
</dbReference>
<evidence type="ECO:0000256" key="1">
    <source>
        <dbReference type="ARBA" id="ARBA00009981"/>
    </source>
</evidence>
<dbReference type="InterPro" id="IPR036165">
    <property type="entry name" value="YefM-like_sf"/>
</dbReference>
<gene>
    <name evidence="3" type="ORF">ACFOEV_22335</name>
</gene>
<feature type="region of interest" description="Disordered" evidence="2">
    <location>
        <begin position="68"/>
        <end position="87"/>
    </location>
</feature>
<dbReference type="Proteomes" id="UP001595579">
    <property type="component" value="Unassembled WGS sequence"/>
</dbReference>
<sequence length="87" mass="10244">MQATTKDLRLRTRELLAATARGEEVVITYRGKRCVKLVAYEEATTHRISHHQRNPAFGLWRDRNETSVNDEVRKLRQPRHFTPQDDT</sequence>
<dbReference type="NCBIfam" id="TIGR01552">
    <property type="entry name" value="phd_fam"/>
    <property type="match status" value="1"/>
</dbReference>
<organism evidence="3 4">
    <name type="scientific">Litchfieldella rifensis</name>
    <dbReference type="NCBI Taxonomy" id="762643"/>
    <lineage>
        <taxon>Bacteria</taxon>
        <taxon>Pseudomonadati</taxon>
        <taxon>Pseudomonadota</taxon>
        <taxon>Gammaproteobacteria</taxon>
        <taxon>Oceanospirillales</taxon>
        <taxon>Halomonadaceae</taxon>
        <taxon>Litchfieldella</taxon>
    </lineage>
</organism>
<comment type="similarity">
    <text evidence="1">Belongs to the phD/YefM antitoxin family.</text>
</comment>